<dbReference type="InterPro" id="IPR036890">
    <property type="entry name" value="HATPase_C_sf"/>
</dbReference>
<evidence type="ECO:0000313" key="9">
    <source>
        <dbReference type="Proteomes" id="UP000176544"/>
    </source>
</evidence>
<keyword evidence="3" id="KW-0597">Phosphoprotein</keyword>
<evidence type="ECO:0000256" key="5">
    <source>
        <dbReference type="ARBA" id="ARBA00022777"/>
    </source>
</evidence>
<dbReference type="Gene3D" id="3.30.565.10">
    <property type="entry name" value="Histidine kinase-like ATPase, C-terminal domain"/>
    <property type="match status" value="1"/>
</dbReference>
<evidence type="ECO:0000313" key="8">
    <source>
        <dbReference type="EMBL" id="OGY60905.1"/>
    </source>
</evidence>
<dbReference type="GO" id="GO:0004673">
    <property type="term" value="F:protein histidine kinase activity"/>
    <property type="evidence" value="ECO:0007669"/>
    <property type="project" value="UniProtKB-EC"/>
</dbReference>
<sequence>MLPSDDRELAGNGLAAARKLLKIVNDLLDVSKIEEGRFGYNFEQTNLVIFLSEILKNAQAVAKEYDIKLYFDKGAQQQLMVTIDPNRLGLAISNLLDNAIRYNVKNGSVTVNIKLLTDKPFAEVAIADTGIGIPPENMEKVFTKFFRAENVIKRETEGSGLGLFITKNIINRHGGTIRAESVIDRGTTFYFTLPTDSRLIPPKEVGLGI</sequence>
<reference evidence="8 9" key="1">
    <citation type="journal article" date="2016" name="Nat. Commun.">
        <title>Thousands of microbial genomes shed light on interconnected biogeochemical processes in an aquifer system.</title>
        <authorList>
            <person name="Anantharaman K."/>
            <person name="Brown C.T."/>
            <person name="Hug L.A."/>
            <person name="Sharon I."/>
            <person name="Castelle C.J."/>
            <person name="Probst A.J."/>
            <person name="Thomas B.C."/>
            <person name="Singh A."/>
            <person name="Wilkins M.J."/>
            <person name="Karaoz U."/>
            <person name="Brodie E.L."/>
            <person name="Williams K.H."/>
            <person name="Hubbard S.S."/>
            <person name="Banfield J.F."/>
        </authorList>
    </citation>
    <scope>NUCLEOTIDE SEQUENCE [LARGE SCALE GENOMIC DNA]</scope>
</reference>
<evidence type="ECO:0000256" key="1">
    <source>
        <dbReference type="ARBA" id="ARBA00000085"/>
    </source>
</evidence>
<dbReference type="FunFam" id="3.30.565.10:FF:000006">
    <property type="entry name" value="Sensor histidine kinase WalK"/>
    <property type="match status" value="1"/>
</dbReference>
<dbReference type="PROSITE" id="PS50109">
    <property type="entry name" value="HIS_KIN"/>
    <property type="match status" value="1"/>
</dbReference>
<dbReference type="CDD" id="cd00075">
    <property type="entry name" value="HATPase"/>
    <property type="match status" value="1"/>
</dbReference>
<dbReference type="EMBL" id="MHJA01000021">
    <property type="protein sequence ID" value="OGY60905.1"/>
    <property type="molecule type" value="Genomic_DNA"/>
</dbReference>
<protein>
    <recommendedName>
        <fullName evidence="2">histidine kinase</fullName>
        <ecNumber evidence="2">2.7.13.3</ecNumber>
    </recommendedName>
</protein>
<name>A0A1G1Z8C8_9BACT</name>
<dbReference type="PANTHER" id="PTHR43711:SF1">
    <property type="entry name" value="HISTIDINE KINASE 1"/>
    <property type="match status" value="1"/>
</dbReference>
<comment type="caution">
    <text evidence="8">The sequence shown here is derived from an EMBL/GenBank/DDBJ whole genome shotgun (WGS) entry which is preliminary data.</text>
</comment>
<evidence type="ECO:0000259" key="7">
    <source>
        <dbReference type="PROSITE" id="PS50109"/>
    </source>
</evidence>
<evidence type="ECO:0000256" key="4">
    <source>
        <dbReference type="ARBA" id="ARBA00022679"/>
    </source>
</evidence>
<evidence type="ECO:0000256" key="6">
    <source>
        <dbReference type="ARBA" id="ARBA00023012"/>
    </source>
</evidence>
<dbReference type="Proteomes" id="UP000176544">
    <property type="component" value="Unassembled WGS sequence"/>
</dbReference>
<dbReference type="GO" id="GO:0000160">
    <property type="term" value="P:phosphorelay signal transduction system"/>
    <property type="evidence" value="ECO:0007669"/>
    <property type="project" value="UniProtKB-KW"/>
</dbReference>
<dbReference type="AlphaFoldDB" id="A0A1G1Z8C8"/>
<dbReference type="Pfam" id="PF02518">
    <property type="entry name" value="HATPase_c"/>
    <property type="match status" value="1"/>
</dbReference>
<dbReference type="InterPro" id="IPR005467">
    <property type="entry name" value="His_kinase_dom"/>
</dbReference>
<dbReference type="SUPFAM" id="SSF55874">
    <property type="entry name" value="ATPase domain of HSP90 chaperone/DNA topoisomerase II/histidine kinase"/>
    <property type="match status" value="1"/>
</dbReference>
<keyword evidence="5" id="KW-0418">Kinase</keyword>
<keyword evidence="4" id="KW-0808">Transferase</keyword>
<gene>
    <name evidence="8" type="ORF">A3I33_02180</name>
</gene>
<dbReference type="SMART" id="SM00387">
    <property type="entry name" value="HATPase_c"/>
    <property type="match status" value="1"/>
</dbReference>
<evidence type="ECO:0000256" key="2">
    <source>
        <dbReference type="ARBA" id="ARBA00012438"/>
    </source>
</evidence>
<evidence type="ECO:0000256" key="3">
    <source>
        <dbReference type="ARBA" id="ARBA00022553"/>
    </source>
</evidence>
<dbReference type="InterPro" id="IPR050736">
    <property type="entry name" value="Sensor_HK_Regulatory"/>
</dbReference>
<dbReference type="STRING" id="1797692.A3I33_02180"/>
<dbReference type="PRINTS" id="PR00344">
    <property type="entry name" value="BCTRLSENSOR"/>
</dbReference>
<comment type="catalytic activity">
    <reaction evidence="1">
        <text>ATP + protein L-histidine = ADP + protein N-phospho-L-histidine.</text>
        <dbReference type="EC" id="2.7.13.3"/>
    </reaction>
</comment>
<keyword evidence="6" id="KW-0902">Two-component regulatory system</keyword>
<organism evidence="8 9">
    <name type="scientific">Candidatus Colwellbacteria bacterium RIFCSPLOWO2_02_FULL_45_11</name>
    <dbReference type="NCBI Taxonomy" id="1797692"/>
    <lineage>
        <taxon>Bacteria</taxon>
        <taxon>Candidatus Colwelliibacteriota</taxon>
    </lineage>
</organism>
<feature type="domain" description="Histidine kinase" evidence="7">
    <location>
        <begin position="1"/>
        <end position="197"/>
    </location>
</feature>
<dbReference type="InterPro" id="IPR003594">
    <property type="entry name" value="HATPase_dom"/>
</dbReference>
<accession>A0A1G1Z8C8</accession>
<proteinExistence type="predicted"/>
<dbReference type="InterPro" id="IPR004358">
    <property type="entry name" value="Sig_transdc_His_kin-like_C"/>
</dbReference>
<dbReference type="EC" id="2.7.13.3" evidence="2"/>
<dbReference type="PANTHER" id="PTHR43711">
    <property type="entry name" value="TWO-COMPONENT HISTIDINE KINASE"/>
    <property type="match status" value="1"/>
</dbReference>